<evidence type="ECO:0000259" key="6">
    <source>
        <dbReference type="Pfam" id="PF13193"/>
    </source>
</evidence>
<evidence type="ECO:0000256" key="4">
    <source>
        <dbReference type="ARBA" id="ARBA00032875"/>
    </source>
</evidence>
<evidence type="ECO:0000256" key="3">
    <source>
        <dbReference type="ARBA" id="ARBA00022598"/>
    </source>
</evidence>
<reference evidence="8 10" key="3">
    <citation type="submission" date="2016-10" db="EMBL/GenBank/DDBJ databases">
        <authorList>
            <person name="Varghese N."/>
            <person name="Submissions S."/>
        </authorList>
    </citation>
    <scope>NUCLEOTIDE SEQUENCE [LARGE SCALE GENOMIC DNA]</scope>
    <source>
        <strain evidence="8 10">CGMCC 1.6501</strain>
    </source>
</reference>
<keyword evidence="3 8" id="KW-0436">Ligase</keyword>
<dbReference type="InterPro" id="IPR042099">
    <property type="entry name" value="ANL_N_sf"/>
</dbReference>
<sequence>MILSSLFEFAVNRHPNEIAIIEKSKKYTYKEFDQLTDKLAHNLQKIGIRKGNRIVTLTKNRMEMVAMYWAAQKLGAIFTPINFRLSSEEVKYCVENAEATLVLYEKVSEDALMEAVDKKNKPILISIHDDKKADKNFDFLITNGKEEFIKPEINDDDVCLMLYTSGTTGKPKGVPRTNKNEYSASTAHIIQNEYTSKERTLGIMPLYHTMGMRSLLAMTFLNGTLVMLPEFEPKTVLETMEKEKISCVYLVPTIIHDVLNHHDFKNYNLTSLKKVGYAGAAMTKKLTEEVYEKLNPEIFVNHYGSTEVYTYSICNYLNEKPGCAGRAGFHQYIRVVTPDPEGHSTPQDIVPEGVPGEIIVNTESIESFQGYWKRPEATKKALREGWYFTGDMGELDKEGDLYVVGRVDDMIISGGENIHPLEIEDILTKHSEVLEAVVVGVEDERWGEKVIAYVVVKSKNLSADILDDFCKNEPGLSNFKRPREYIFVDEIPKSPVGKILRNKLKKQEGQAILKKGVS</sequence>
<dbReference type="EMBL" id="CP011366">
    <property type="protein sequence ID" value="AKG73545.1"/>
    <property type="molecule type" value="Genomic_DNA"/>
</dbReference>
<reference evidence="7 9" key="1">
    <citation type="journal article" date="2015" name="Int. J. Syst. Evol. Microbiol.">
        <title>Complete genome sequence of Salinicoccus halodurans H3B36, isolated from the Qaidam Basin in China.</title>
        <authorList>
            <person name="Jiang K."/>
            <person name="Xue Y."/>
            <person name="Ma Y."/>
        </authorList>
    </citation>
    <scope>NUCLEOTIDE SEQUENCE [LARGE SCALE GENOMIC DNA]</scope>
    <source>
        <strain evidence="7 9">H3B36</strain>
    </source>
</reference>
<keyword evidence="9" id="KW-1185">Reference proteome</keyword>
<name>A0A0F7D435_9STAP</name>
<accession>A0A0F7D435</accession>
<dbReference type="InterPro" id="IPR020845">
    <property type="entry name" value="AMP-binding_CS"/>
</dbReference>
<feature type="domain" description="AMP-dependent synthetase/ligase" evidence="5">
    <location>
        <begin position="7"/>
        <end position="372"/>
    </location>
</feature>
<dbReference type="PROSITE" id="PS00455">
    <property type="entry name" value="AMP_BINDING"/>
    <property type="match status" value="1"/>
</dbReference>
<dbReference type="Proteomes" id="UP000034029">
    <property type="component" value="Chromosome"/>
</dbReference>
<dbReference type="FunFam" id="3.30.300.30:FF:000008">
    <property type="entry name" value="2,3-dihydroxybenzoate-AMP ligase"/>
    <property type="match status" value="1"/>
</dbReference>
<dbReference type="KEGG" id="shv:AAT16_04545"/>
<evidence type="ECO:0000313" key="10">
    <source>
        <dbReference type="Proteomes" id="UP000183090"/>
    </source>
</evidence>
<dbReference type="GO" id="GO:0031956">
    <property type="term" value="F:medium-chain fatty acid-CoA ligase activity"/>
    <property type="evidence" value="ECO:0007669"/>
    <property type="project" value="TreeGrafter"/>
</dbReference>
<dbReference type="Pfam" id="PF00501">
    <property type="entry name" value="AMP-binding"/>
    <property type="match status" value="1"/>
</dbReference>
<dbReference type="InterPro" id="IPR000873">
    <property type="entry name" value="AMP-dep_synth/lig_dom"/>
</dbReference>
<organism evidence="8 10">
    <name type="scientific">Salinicoccus halodurans</name>
    <dbReference type="NCBI Taxonomy" id="407035"/>
    <lineage>
        <taxon>Bacteria</taxon>
        <taxon>Bacillati</taxon>
        <taxon>Bacillota</taxon>
        <taxon>Bacilli</taxon>
        <taxon>Bacillales</taxon>
        <taxon>Staphylococcaceae</taxon>
        <taxon>Salinicoccus</taxon>
    </lineage>
</organism>
<dbReference type="PANTHER" id="PTHR43201">
    <property type="entry name" value="ACYL-COA SYNTHETASE"/>
    <property type="match status" value="1"/>
</dbReference>
<gene>
    <name evidence="7" type="ORF">AAT16_04545</name>
    <name evidence="8" type="ORF">SAMN05216235_0145</name>
</gene>
<reference evidence="9" key="2">
    <citation type="submission" date="2015-04" db="EMBL/GenBank/DDBJ databases">
        <title>Complete genome sequence of Salinicoccus halodurans strain H3B36, isolated from the Qaidam basin of China.</title>
        <authorList>
            <person name="Ma Y."/>
            <person name="Jiang K."/>
            <person name="Xue Y."/>
        </authorList>
    </citation>
    <scope>NUCLEOTIDE SEQUENCE [LARGE SCALE GENOMIC DNA]</scope>
    <source>
        <strain evidence="9">H3B36</strain>
    </source>
</reference>
<dbReference type="InterPro" id="IPR045851">
    <property type="entry name" value="AMP-bd_C_sf"/>
</dbReference>
<dbReference type="SUPFAM" id="SSF56801">
    <property type="entry name" value="Acetyl-CoA synthetase-like"/>
    <property type="match status" value="1"/>
</dbReference>
<comment type="similarity">
    <text evidence="1">Belongs to the ATP-dependent AMP-binding enzyme family.</text>
</comment>
<evidence type="ECO:0000259" key="5">
    <source>
        <dbReference type="Pfam" id="PF00501"/>
    </source>
</evidence>
<dbReference type="OrthoDB" id="9757771at2"/>
<evidence type="ECO:0000256" key="2">
    <source>
        <dbReference type="ARBA" id="ARBA00017625"/>
    </source>
</evidence>
<dbReference type="EMBL" id="FOTB01000001">
    <property type="protein sequence ID" value="SFK52357.1"/>
    <property type="molecule type" value="Genomic_DNA"/>
</dbReference>
<proteinExistence type="inferred from homology"/>
<evidence type="ECO:0000313" key="8">
    <source>
        <dbReference type="EMBL" id="SFK52357.1"/>
    </source>
</evidence>
<dbReference type="InterPro" id="IPR025110">
    <property type="entry name" value="AMP-bd_C"/>
</dbReference>
<dbReference type="Proteomes" id="UP000183090">
    <property type="component" value="Unassembled WGS sequence"/>
</dbReference>
<dbReference type="Gene3D" id="3.30.300.30">
    <property type="match status" value="1"/>
</dbReference>
<protein>
    <recommendedName>
        <fullName evidence="2">Putative long chain fatty acid-CoA ligase VraA</fullName>
    </recommendedName>
    <alternativeName>
        <fullName evidence="4">Acyl-CoA synthetase</fullName>
    </alternativeName>
</protein>
<dbReference type="RefSeq" id="WP_046789735.1">
    <property type="nucleotide sequence ID" value="NZ_CP011366.1"/>
</dbReference>
<dbReference type="Pfam" id="PF13193">
    <property type="entry name" value="AMP-binding_C"/>
    <property type="match status" value="1"/>
</dbReference>
<dbReference type="GO" id="GO:0006631">
    <property type="term" value="P:fatty acid metabolic process"/>
    <property type="evidence" value="ECO:0007669"/>
    <property type="project" value="TreeGrafter"/>
</dbReference>
<evidence type="ECO:0000256" key="1">
    <source>
        <dbReference type="ARBA" id="ARBA00006432"/>
    </source>
</evidence>
<evidence type="ECO:0000313" key="7">
    <source>
        <dbReference type="EMBL" id="AKG73545.1"/>
    </source>
</evidence>
<dbReference type="AlphaFoldDB" id="A0A0F7D435"/>
<dbReference type="PANTHER" id="PTHR43201:SF5">
    <property type="entry name" value="MEDIUM-CHAIN ACYL-COA LIGASE ACSF2, MITOCHONDRIAL"/>
    <property type="match status" value="1"/>
</dbReference>
<evidence type="ECO:0000313" key="9">
    <source>
        <dbReference type="Proteomes" id="UP000034029"/>
    </source>
</evidence>
<feature type="domain" description="AMP-binding enzyme C-terminal" evidence="6">
    <location>
        <begin position="422"/>
        <end position="498"/>
    </location>
</feature>
<dbReference type="Gene3D" id="3.40.50.12780">
    <property type="entry name" value="N-terminal domain of ligase-like"/>
    <property type="match status" value="1"/>
</dbReference>